<dbReference type="Proteomes" id="UP000800200">
    <property type="component" value="Unassembled WGS sequence"/>
</dbReference>
<accession>A0A6A6DPU3</accession>
<evidence type="ECO:0000313" key="2">
    <source>
        <dbReference type="Proteomes" id="UP000800200"/>
    </source>
</evidence>
<keyword evidence="2" id="KW-1185">Reference proteome</keyword>
<dbReference type="OrthoDB" id="3789884at2759"/>
<gene>
    <name evidence="1" type="ORF">K469DRAFT_673459</name>
</gene>
<protein>
    <submittedName>
        <fullName evidence="1">Uncharacterized protein</fullName>
    </submittedName>
</protein>
<reference evidence="1" key="1">
    <citation type="journal article" date="2020" name="Stud. Mycol.">
        <title>101 Dothideomycetes genomes: a test case for predicting lifestyles and emergence of pathogens.</title>
        <authorList>
            <person name="Haridas S."/>
            <person name="Albert R."/>
            <person name="Binder M."/>
            <person name="Bloem J."/>
            <person name="Labutti K."/>
            <person name="Salamov A."/>
            <person name="Andreopoulos B."/>
            <person name="Baker S."/>
            <person name="Barry K."/>
            <person name="Bills G."/>
            <person name="Bluhm B."/>
            <person name="Cannon C."/>
            <person name="Castanera R."/>
            <person name="Culley D."/>
            <person name="Daum C."/>
            <person name="Ezra D."/>
            <person name="Gonzalez J."/>
            <person name="Henrissat B."/>
            <person name="Kuo A."/>
            <person name="Liang C."/>
            <person name="Lipzen A."/>
            <person name="Lutzoni F."/>
            <person name="Magnuson J."/>
            <person name="Mondo S."/>
            <person name="Nolan M."/>
            <person name="Ohm R."/>
            <person name="Pangilinan J."/>
            <person name="Park H.-J."/>
            <person name="Ramirez L."/>
            <person name="Alfaro M."/>
            <person name="Sun H."/>
            <person name="Tritt A."/>
            <person name="Yoshinaga Y."/>
            <person name="Zwiers L.-H."/>
            <person name="Turgeon B."/>
            <person name="Goodwin S."/>
            <person name="Spatafora J."/>
            <person name="Crous P."/>
            <person name="Grigoriev I."/>
        </authorList>
    </citation>
    <scope>NUCLEOTIDE SEQUENCE</scope>
    <source>
        <strain evidence="1">CBS 207.26</strain>
    </source>
</reference>
<dbReference type="AlphaFoldDB" id="A0A6A6DPU3"/>
<name>A0A6A6DPU3_9PEZI</name>
<evidence type="ECO:0000313" key="1">
    <source>
        <dbReference type="EMBL" id="KAF2179940.1"/>
    </source>
</evidence>
<dbReference type="EMBL" id="ML994661">
    <property type="protein sequence ID" value="KAF2179940.1"/>
    <property type="molecule type" value="Genomic_DNA"/>
</dbReference>
<sequence length="124" mass="14259">MPIDWRPDTPLKAFVEYSQTRQRDFPGGNRAKKYKRRVFNDKKTLAIPITRPNPSSKRTLYEIEGILEVQRMLLQKLAAQENVVKGLSGYELQSPTSTPKADLDRLKKDTGLAIQATWNRSSRK</sequence>
<proteinExistence type="predicted"/>
<organism evidence="1 2">
    <name type="scientific">Zopfia rhizophila CBS 207.26</name>
    <dbReference type="NCBI Taxonomy" id="1314779"/>
    <lineage>
        <taxon>Eukaryota</taxon>
        <taxon>Fungi</taxon>
        <taxon>Dikarya</taxon>
        <taxon>Ascomycota</taxon>
        <taxon>Pezizomycotina</taxon>
        <taxon>Dothideomycetes</taxon>
        <taxon>Dothideomycetes incertae sedis</taxon>
        <taxon>Zopfiaceae</taxon>
        <taxon>Zopfia</taxon>
    </lineage>
</organism>